<protein>
    <submittedName>
        <fullName evidence="1">Uncharacterized protein</fullName>
    </submittedName>
</protein>
<dbReference type="Proteomes" id="UP001066276">
    <property type="component" value="Chromosome 2_1"/>
</dbReference>
<evidence type="ECO:0000313" key="1">
    <source>
        <dbReference type="EMBL" id="KAJ1199572.1"/>
    </source>
</evidence>
<dbReference type="AlphaFoldDB" id="A0AAV7VFP1"/>
<proteinExistence type="predicted"/>
<keyword evidence="2" id="KW-1185">Reference proteome</keyword>
<accession>A0AAV7VFP1</accession>
<reference evidence="1" key="1">
    <citation type="journal article" date="2022" name="bioRxiv">
        <title>Sequencing and chromosome-scale assembly of the giantPleurodeles waltlgenome.</title>
        <authorList>
            <person name="Brown T."/>
            <person name="Elewa A."/>
            <person name="Iarovenko S."/>
            <person name="Subramanian E."/>
            <person name="Araus A.J."/>
            <person name="Petzold A."/>
            <person name="Susuki M."/>
            <person name="Suzuki K.-i.T."/>
            <person name="Hayashi T."/>
            <person name="Toyoda A."/>
            <person name="Oliveira C."/>
            <person name="Osipova E."/>
            <person name="Leigh N.D."/>
            <person name="Simon A."/>
            <person name="Yun M.H."/>
        </authorList>
    </citation>
    <scope>NUCLEOTIDE SEQUENCE</scope>
    <source>
        <strain evidence="1">20211129_DDA</strain>
        <tissue evidence="1">Liver</tissue>
    </source>
</reference>
<organism evidence="1 2">
    <name type="scientific">Pleurodeles waltl</name>
    <name type="common">Iberian ribbed newt</name>
    <dbReference type="NCBI Taxonomy" id="8319"/>
    <lineage>
        <taxon>Eukaryota</taxon>
        <taxon>Metazoa</taxon>
        <taxon>Chordata</taxon>
        <taxon>Craniata</taxon>
        <taxon>Vertebrata</taxon>
        <taxon>Euteleostomi</taxon>
        <taxon>Amphibia</taxon>
        <taxon>Batrachia</taxon>
        <taxon>Caudata</taxon>
        <taxon>Salamandroidea</taxon>
        <taxon>Salamandridae</taxon>
        <taxon>Pleurodelinae</taxon>
        <taxon>Pleurodeles</taxon>
    </lineage>
</organism>
<comment type="caution">
    <text evidence="1">The sequence shown here is derived from an EMBL/GenBank/DDBJ whole genome shotgun (WGS) entry which is preliminary data.</text>
</comment>
<evidence type="ECO:0000313" key="2">
    <source>
        <dbReference type="Proteomes" id="UP001066276"/>
    </source>
</evidence>
<name>A0AAV7VFP1_PLEWA</name>
<gene>
    <name evidence="1" type="ORF">NDU88_003406</name>
</gene>
<sequence length="117" mass="12696">MRRAHPCAYSRNPLGSRVLPRPPGTGTGSALARCVNSAARHVLRDSLPMVAILHDLCDSHAASSTGELRIVLMVFVVIAERALCKEDKLEQPLPASESPERACLPQSISQLPNYLKI</sequence>
<dbReference type="EMBL" id="JANPWB010000003">
    <property type="protein sequence ID" value="KAJ1199572.1"/>
    <property type="molecule type" value="Genomic_DNA"/>
</dbReference>